<dbReference type="InterPro" id="IPR056603">
    <property type="entry name" value="HTH_NPRL3"/>
</dbReference>
<proteinExistence type="inferred from homology"/>
<dbReference type="GO" id="GO:0005764">
    <property type="term" value="C:lysosome"/>
    <property type="evidence" value="ECO:0007669"/>
    <property type="project" value="UniProtKB-SubCell"/>
</dbReference>
<dbReference type="Proteomes" id="UP000639338">
    <property type="component" value="Unassembled WGS sequence"/>
</dbReference>
<sequence length="536" mass="61504">MEINPLSIILVKSDSKGDRMLFRYPHATNQERVSNQRIKRKNPYLLMINEDHLQSMPCPTSNIRDGNLTGLPDEVLSTLFAVKSELCQMKFELKVNNVRFVGHPTLLSSRKVKEVNPSMLFNVVFALQAQANHSVVKCYYDLSKRLGIALRHEERRCGFLSSEIKFMVSTHDEIATRTEDEEETLSDKSAYEIILKTSSLAQDLKSAYDSLCTSGVVNLMVNKWIQVNFCLPQRVHQSHKPGFIMNPEIIDRCLRCLRPYHGILLLIEPRKLLDSLPDDASPALRRLIKMCSPLISLQTLAADADLSLSQVFQLTGHLLYWAKATVIYPICENNVYVVAPDANIEDKLIVKFKKLFPDLSLYEVLSEFSLSMSISQKSNPLNEPQEQKQLVDLIIWLLKNHLLLQLHTYIQYLPLPLDTSESETKSQDGSSPVTCIENETSWTLDNALNIRLNTVRSIDEIYEYRTDKFPIPSEDIMMLDKFCKLGYFNGGHHIEEIMYLENIRRSQVLQILDKFRHILVTSEHEDPAIALFYSQP</sequence>
<keyword evidence="5" id="KW-1185">Reference proteome</keyword>
<comment type="function">
    <text evidence="2">As a component of the GATOR1 complex functions as an inhibitor of the amino acid-sensing branch of the TORC1 pathway.</text>
</comment>
<dbReference type="GO" id="GO:0038202">
    <property type="term" value="P:TORC1 signaling"/>
    <property type="evidence" value="ECO:0007669"/>
    <property type="project" value="TreeGrafter"/>
</dbReference>
<dbReference type="InterPro" id="IPR005365">
    <property type="entry name" value="Npr3"/>
</dbReference>
<dbReference type="OrthoDB" id="18648at2759"/>
<dbReference type="GO" id="GO:0010508">
    <property type="term" value="P:positive regulation of autophagy"/>
    <property type="evidence" value="ECO:0007669"/>
    <property type="project" value="TreeGrafter"/>
</dbReference>
<accession>A0A834Y6D8</accession>
<dbReference type="Pfam" id="PF03666">
    <property type="entry name" value="NPR3"/>
    <property type="match status" value="1"/>
</dbReference>
<dbReference type="EMBL" id="JACMRX010000001">
    <property type="protein sequence ID" value="KAF7997567.1"/>
    <property type="molecule type" value="Genomic_DNA"/>
</dbReference>
<evidence type="ECO:0000313" key="4">
    <source>
        <dbReference type="EMBL" id="KAF7997567.1"/>
    </source>
</evidence>
<feature type="domain" description="GATOR1 complex protein NPRL3 C-terminal HTH" evidence="3">
    <location>
        <begin position="468"/>
        <end position="520"/>
    </location>
</feature>
<reference evidence="4 5" key="1">
    <citation type="submission" date="2020-08" db="EMBL/GenBank/DDBJ databases">
        <title>Aphidius gifuensis genome sequencing and assembly.</title>
        <authorList>
            <person name="Du Z."/>
        </authorList>
    </citation>
    <scope>NUCLEOTIDE SEQUENCE [LARGE SCALE GENOMIC DNA]</scope>
    <source>
        <strain evidence="4">YNYX2018</strain>
        <tissue evidence="4">Adults</tissue>
    </source>
</reference>
<evidence type="ECO:0000256" key="1">
    <source>
        <dbReference type="ARBA" id="ARBA00010546"/>
    </source>
</evidence>
<gene>
    <name evidence="4" type="ORF">HCN44_006138</name>
</gene>
<dbReference type="GO" id="GO:0034198">
    <property type="term" value="P:cellular response to amino acid starvation"/>
    <property type="evidence" value="ECO:0007669"/>
    <property type="project" value="UniProtKB-UniRule"/>
</dbReference>
<evidence type="ECO:0000313" key="5">
    <source>
        <dbReference type="Proteomes" id="UP000639338"/>
    </source>
</evidence>
<evidence type="ECO:0000256" key="2">
    <source>
        <dbReference type="RuleBase" id="RU368069"/>
    </source>
</evidence>
<comment type="subcellular location">
    <subcellularLocation>
        <location evidence="2">Lysosome</location>
    </subcellularLocation>
</comment>
<comment type="similarity">
    <text evidence="1 2">Belongs to the NPR3 family.</text>
</comment>
<name>A0A834Y6D8_APHGI</name>
<organism evidence="4 5">
    <name type="scientific">Aphidius gifuensis</name>
    <name type="common">Parasitoid wasp</name>
    <dbReference type="NCBI Taxonomy" id="684658"/>
    <lineage>
        <taxon>Eukaryota</taxon>
        <taxon>Metazoa</taxon>
        <taxon>Ecdysozoa</taxon>
        <taxon>Arthropoda</taxon>
        <taxon>Hexapoda</taxon>
        <taxon>Insecta</taxon>
        <taxon>Pterygota</taxon>
        <taxon>Neoptera</taxon>
        <taxon>Endopterygota</taxon>
        <taxon>Hymenoptera</taxon>
        <taxon>Apocrita</taxon>
        <taxon>Ichneumonoidea</taxon>
        <taxon>Braconidae</taxon>
        <taxon>Aphidiinae</taxon>
        <taxon>Aphidius</taxon>
    </lineage>
</organism>
<evidence type="ECO:0000259" key="3">
    <source>
        <dbReference type="Pfam" id="PF24064"/>
    </source>
</evidence>
<dbReference type="GO" id="GO:1990130">
    <property type="term" value="C:GATOR1 complex"/>
    <property type="evidence" value="ECO:0007669"/>
    <property type="project" value="UniProtKB-UniRule"/>
</dbReference>
<keyword evidence="2" id="KW-0458">Lysosome</keyword>
<keyword evidence="2" id="KW-0732">Signal</keyword>
<dbReference type="PANTHER" id="PTHR13153">
    <property type="entry name" value="CGTHBA PROTEIN -14 GENE PROTEIN"/>
    <property type="match status" value="1"/>
</dbReference>
<dbReference type="GO" id="GO:1904262">
    <property type="term" value="P:negative regulation of TORC1 signaling"/>
    <property type="evidence" value="ECO:0007669"/>
    <property type="project" value="TreeGrafter"/>
</dbReference>
<dbReference type="AlphaFoldDB" id="A0A834Y6D8"/>
<protein>
    <recommendedName>
        <fullName evidence="2">GATOR complex protein NPRL3</fullName>
    </recommendedName>
    <alternativeName>
        <fullName evidence="2">Nitrogen permease regulator 3-like protein</fullName>
    </alternativeName>
</protein>
<dbReference type="PANTHER" id="PTHR13153:SF5">
    <property type="entry name" value="GATOR COMPLEX PROTEIN NPRL3"/>
    <property type="match status" value="1"/>
</dbReference>
<dbReference type="Pfam" id="PF24064">
    <property type="entry name" value="HTH_NPRL3"/>
    <property type="match status" value="1"/>
</dbReference>
<comment type="caution">
    <text evidence="4">The sequence shown here is derived from an EMBL/GenBank/DDBJ whole genome shotgun (WGS) entry which is preliminary data.</text>
</comment>